<comment type="pathway">
    <text evidence="4">Carbohydrate biosynthesis; gluconeogenesis.</text>
</comment>
<sequence>MVAAYKESGSRCLACSQDVSAAPPAFGPFTGEVTAGLLKDLDVPWTIIGHSERRDRGVALITEDRQLINAKLRSALANDLNVILCIGEAGDPDVGYVFQQLQVCFVLRSIDIPQDKVVVAYEPSKSVGTDKPLLPEDVNTTIAYIKNHAPEKFGNSRFLYGGSVNHRTASLYNRQPNIDGIMIGRIWQDDEFEETLASLTDTF</sequence>
<evidence type="ECO:0000256" key="4">
    <source>
        <dbReference type="RuleBase" id="RU363013"/>
    </source>
</evidence>
<keyword evidence="4" id="KW-0312">Gluconeogenesis</keyword>
<dbReference type="PANTHER" id="PTHR21139">
    <property type="entry name" value="TRIOSEPHOSPHATE ISOMERASE"/>
    <property type="match status" value="1"/>
</dbReference>
<name>A0AAD9LEI4_BABDI</name>
<dbReference type="Pfam" id="PF00121">
    <property type="entry name" value="TIM"/>
    <property type="match status" value="1"/>
</dbReference>
<dbReference type="InterPro" id="IPR013785">
    <property type="entry name" value="Aldolase_TIM"/>
</dbReference>
<dbReference type="GO" id="GO:0006094">
    <property type="term" value="P:gluconeogenesis"/>
    <property type="evidence" value="ECO:0007669"/>
    <property type="project" value="UniProtKB-KW"/>
</dbReference>
<evidence type="ECO:0000313" key="5">
    <source>
        <dbReference type="EMBL" id="KAK1932709.1"/>
    </source>
</evidence>
<dbReference type="GO" id="GO:0005829">
    <property type="term" value="C:cytosol"/>
    <property type="evidence" value="ECO:0007669"/>
    <property type="project" value="TreeGrafter"/>
</dbReference>
<dbReference type="PANTHER" id="PTHR21139:SF42">
    <property type="entry name" value="TRIOSEPHOSPHATE ISOMERASE"/>
    <property type="match status" value="1"/>
</dbReference>
<dbReference type="EMBL" id="JAHBMH010000073">
    <property type="protein sequence ID" value="KAK1932709.1"/>
    <property type="molecule type" value="Genomic_DNA"/>
</dbReference>
<dbReference type="AlphaFoldDB" id="A0AAD9LEI4"/>
<keyword evidence="6" id="KW-1185">Reference proteome</keyword>
<gene>
    <name evidence="5" type="ORF">X943_000453</name>
</gene>
<dbReference type="InterPro" id="IPR035990">
    <property type="entry name" value="TIM_sf"/>
</dbReference>
<comment type="caution">
    <text evidence="5">The sequence shown here is derived from an EMBL/GenBank/DDBJ whole genome shotgun (WGS) entry which is preliminary data.</text>
</comment>
<dbReference type="CDD" id="cd00311">
    <property type="entry name" value="TIM"/>
    <property type="match status" value="1"/>
</dbReference>
<dbReference type="GO" id="GO:0046166">
    <property type="term" value="P:glyceraldehyde-3-phosphate biosynthetic process"/>
    <property type="evidence" value="ECO:0007669"/>
    <property type="project" value="TreeGrafter"/>
</dbReference>
<keyword evidence="4" id="KW-0324">Glycolysis</keyword>
<dbReference type="Proteomes" id="UP001195914">
    <property type="component" value="Unassembled WGS sequence"/>
</dbReference>
<dbReference type="Gene3D" id="3.20.20.70">
    <property type="entry name" value="Aldolase class I"/>
    <property type="match status" value="1"/>
</dbReference>
<comment type="subunit">
    <text evidence="2">Homodimer.</text>
</comment>
<dbReference type="GO" id="GO:0019563">
    <property type="term" value="P:glycerol catabolic process"/>
    <property type="evidence" value="ECO:0007669"/>
    <property type="project" value="TreeGrafter"/>
</dbReference>
<keyword evidence="3 4" id="KW-0413">Isomerase</keyword>
<dbReference type="EC" id="5.3.1.1" evidence="4"/>
<dbReference type="GO" id="GO:0004807">
    <property type="term" value="F:triose-phosphate isomerase activity"/>
    <property type="evidence" value="ECO:0007669"/>
    <property type="project" value="UniProtKB-EC"/>
</dbReference>
<evidence type="ECO:0000313" key="6">
    <source>
        <dbReference type="Proteomes" id="UP001195914"/>
    </source>
</evidence>
<evidence type="ECO:0000256" key="2">
    <source>
        <dbReference type="ARBA" id="ARBA00011738"/>
    </source>
</evidence>
<proteinExistence type="inferred from homology"/>
<evidence type="ECO:0000256" key="1">
    <source>
        <dbReference type="ARBA" id="ARBA00007422"/>
    </source>
</evidence>
<organism evidence="5 6">
    <name type="scientific">Babesia divergens</name>
    <dbReference type="NCBI Taxonomy" id="32595"/>
    <lineage>
        <taxon>Eukaryota</taxon>
        <taxon>Sar</taxon>
        <taxon>Alveolata</taxon>
        <taxon>Apicomplexa</taxon>
        <taxon>Aconoidasida</taxon>
        <taxon>Piroplasmida</taxon>
        <taxon>Babesiidae</taxon>
        <taxon>Babesia</taxon>
    </lineage>
</organism>
<reference evidence="5" key="1">
    <citation type="journal article" date="2014" name="Nucleic Acids Res.">
        <title>The evolutionary dynamics of variant antigen genes in Babesia reveal a history of genomic innovation underlying host-parasite interaction.</title>
        <authorList>
            <person name="Jackson A.P."/>
            <person name="Otto T.D."/>
            <person name="Darby A."/>
            <person name="Ramaprasad A."/>
            <person name="Xia D."/>
            <person name="Echaide I.E."/>
            <person name="Farber M."/>
            <person name="Gahlot S."/>
            <person name="Gamble J."/>
            <person name="Gupta D."/>
            <person name="Gupta Y."/>
            <person name="Jackson L."/>
            <person name="Malandrin L."/>
            <person name="Malas T.B."/>
            <person name="Moussa E."/>
            <person name="Nair M."/>
            <person name="Reid A.J."/>
            <person name="Sanders M."/>
            <person name="Sharma J."/>
            <person name="Tracey A."/>
            <person name="Quail M.A."/>
            <person name="Weir W."/>
            <person name="Wastling J.M."/>
            <person name="Hall N."/>
            <person name="Willadsen P."/>
            <person name="Lingelbach K."/>
            <person name="Shiels B."/>
            <person name="Tait A."/>
            <person name="Berriman M."/>
            <person name="Allred D.R."/>
            <person name="Pain A."/>
        </authorList>
    </citation>
    <scope>NUCLEOTIDE SEQUENCE</scope>
    <source>
        <strain evidence="5">1802A</strain>
    </source>
</reference>
<accession>A0AAD9LEI4</accession>
<comment type="pathway">
    <text evidence="4">Carbohydrate degradation; glycolysis; D-glyceraldehyde 3-phosphate from glycerone phosphate: step 1/1.</text>
</comment>
<comment type="similarity">
    <text evidence="1 4">Belongs to the triosephosphate isomerase family.</text>
</comment>
<dbReference type="PROSITE" id="PS51440">
    <property type="entry name" value="TIM_2"/>
    <property type="match status" value="1"/>
</dbReference>
<evidence type="ECO:0000256" key="3">
    <source>
        <dbReference type="ARBA" id="ARBA00023235"/>
    </source>
</evidence>
<comment type="catalytic activity">
    <reaction evidence="4">
        <text>D-glyceraldehyde 3-phosphate = dihydroxyacetone phosphate</text>
        <dbReference type="Rhea" id="RHEA:18585"/>
        <dbReference type="ChEBI" id="CHEBI:57642"/>
        <dbReference type="ChEBI" id="CHEBI:59776"/>
        <dbReference type="EC" id="5.3.1.1"/>
    </reaction>
</comment>
<dbReference type="SUPFAM" id="SSF51351">
    <property type="entry name" value="Triosephosphate isomerase (TIM)"/>
    <property type="match status" value="1"/>
</dbReference>
<protein>
    <recommendedName>
        <fullName evidence="4">Triosephosphate isomerase</fullName>
        <ecNumber evidence="4">5.3.1.1</ecNumber>
    </recommendedName>
</protein>
<dbReference type="InterPro" id="IPR000652">
    <property type="entry name" value="Triosephosphate_isomerase"/>
</dbReference>
<reference evidence="5" key="2">
    <citation type="submission" date="2021-05" db="EMBL/GenBank/DDBJ databases">
        <authorList>
            <person name="Pain A."/>
        </authorList>
    </citation>
    <scope>NUCLEOTIDE SEQUENCE</scope>
    <source>
        <strain evidence="5">1802A</strain>
    </source>
</reference>
<dbReference type="GO" id="GO:0006096">
    <property type="term" value="P:glycolytic process"/>
    <property type="evidence" value="ECO:0007669"/>
    <property type="project" value="UniProtKB-KW"/>
</dbReference>